<evidence type="ECO:0000259" key="1">
    <source>
        <dbReference type="Pfam" id="PF00535"/>
    </source>
</evidence>
<reference evidence="2 3" key="1">
    <citation type="submission" date="2016-10" db="EMBL/GenBank/DDBJ databases">
        <authorList>
            <person name="Varghese N."/>
            <person name="Submissions S."/>
        </authorList>
    </citation>
    <scope>NUCLEOTIDE SEQUENCE [LARGE SCALE GENOMIC DNA]</scope>
    <source>
        <strain evidence="2 3">DSM 1361</strain>
    </source>
</reference>
<feature type="domain" description="Glycosyltransferase 2-like" evidence="1">
    <location>
        <begin position="31"/>
        <end position="145"/>
    </location>
</feature>
<dbReference type="GO" id="GO:0006487">
    <property type="term" value="P:protein N-linked glycosylation"/>
    <property type="evidence" value="ECO:0007669"/>
    <property type="project" value="TreeGrafter"/>
</dbReference>
<sequence>MRYSNYRQPQERAPLNVVEEKNVVPDFKPCLVVPCYRHVEPLIRILPDLLHYGVKIIVVDDGNREPKASKLREQVALMNQVLVRHEINMGKGAAVFSGFKKARELGFTHVLQIDADGQHDLEDIPTFLSLGAQNPEKMINGTPVYDHSVPTCRRLGRYMTHLWVCVELGKCRIVDTMCGMRLYPLEQALGIMHSRHVGRRMDFDTDIFVRMYWSGVDFLEVPVNVKYSPGTRSNFRGFSDNLRISMMHTRLCTEKVFHYPAIRKRGYV</sequence>
<dbReference type="RefSeq" id="WP_093140292.1">
    <property type="nucleotide sequence ID" value="NZ_FOXF01000003.1"/>
</dbReference>
<dbReference type="PANTHER" id="PTHR10859">
    <property type="entry name" value="GLYCOSYL TRANSFERASE"/>
    <property type="match status" value="1"/>
</dbReference>
<dbReference type="CDD" id="cd04179">
    <property type="entry name" value="DPM_DPG-synthase_like"/>
    <property type="match status" value="1"/>
</dbReference>
<name>A0A662ZEJ8_9GAMM</name>
<accession>A0A662ZEJ8</accession>
<dbReference type="Gene3D" id="3.90.550.10">
    <property type="entry name" value="Spore Coat Polysaccharide Biosynthesis Protein SpsA, Chain A"/>
    <property type="match status" value="1"/>
</dbReference>
<dbReference type="Pfam" id="PF00535">
    <property type="entry name" value="Glycos_transf_2"/>
    <property type="match status" value="1"/>
</dbReference>
<dbReference type="PANTHER" id="PTHR10859:SF91">
    <property type="entry name" value="DOLICHYL-PHOSPHATE BETA-GLUCOSYLTRANSFERASE"/>
    <property type="match status" value="1"/>
</dbReference>
<organism evidence="2 3">
    <name type="scientific">Ruminobacter amylophilus</name>
    <dbReference type="NCBI Taxonomy" id="867"/>
    <lineage>
        <taxon>Bacteria</taxon>
        <taxon>Pseudomonadati</taxon>
        <taxon>Pseudomonadota</taxon>
        <taxon>Gammaproteobacteria</taxon>
        <taxon>Aeromonadales</taxon>
        <taxon>Succinivibrionaceae</taxon>
        <taxon>Ruminobacter</taxon>
    </lineage>
</organism>
<dbReference type="InterPro" id="IPR001173">
    <property type="entry name" value="Glyco_trans_2-like"/>
</dbReference>
<dbReference type="SUPFAM" id="SSF53448">
    <property type="entry name" value="Nucleotide-diphospho-sugar transferases"/>
    <property type="match status" value="1"/>
</dbReference>
<gene>
    <name evidence="2" type="ORF">SAMN02910344_00310</name>
</gene>
<dbReference type="InterPro" id="IPR029044">
    <property type="entry name" value="Nucleotide-diphossugar_trans"/>
</dbReference>
<proteinExistence type="predicted"/>
<keyword evidence="2" id="KW-0808">Transferase</keyword>
<protein>
    <submittedName>
        <fullName evidence="2">Glycosyltransferase involved in cell wall bisynthesis</fullName>
    </submittedName>
</protein>
<keyword evidence="3" id="KW-1185">Reference proteome</keyword>
<evidence type="ECO:0000313" key="3">
    <source>
        <dbReference type="Proteomes" id="UP000243745"/>
    </source>
</evidence>
<evidence type="ECO:0000313" key="2">
    <source>
        <dbReference type="EMBL" id="SFP04913.1"/>
    </source>
</evidence>
<dbReference type="EMBL" id="FOXF01000003">
    <property type="protein sequence ID" value="SFP04913.1"/>
    <property type="molecule type" value="Genomic_DNA"/>
</dbReference>
<dbReference type="AlphaFoldDB" id="A0A662ZEJ8"/>
<dbReference type="Proteomes" id="UP000243745">
    <property type="component" value="Unassembled WGS sequence"/>
</dbReference>
<dbReference type="GO" id="GO:0016740">
    <property type="term" value="F:transferase activity"/>
    <property type="evidence" value="ECO:0007669"/>
    <property type="project" value="UniProtKB-KW"/>
</dbReference>
<dbReference type="OrthoDB" id="9808633at2"/>